<comment type="caution">
    <text evidence="5">The sequence shown here is derived from an EMBL/GenBank/DDBJ whole genome shotgun (WGS) entry which is preliminary data.</text>
</comment>
<dbReference type="CDD" id="cd05831">
    <property type="entry name" value="Ribosomal_P1"/>
    <property type="match status" value="2"/>
</dbReference>
<sequence length="255" mass="26044">MSSVPVSELSKDQQDELLCTYASLVLHDDGAEITPEALNNMIKAAGCAVEVYWPKLFCRMIGNVGVDELLKMGSGGGGGGGGGKGPAGGSGGAGAGAAAAEEKKVVEEESEEAWNCRCFCLLILLLFVLLLFKMSSVPVSELSKDQQDELLCTYASLVLHDDGAEITPEALNNMIKAAGCAVEVYWPKLFCRMIGNVGVDELLKMGSGGGGGGAGGGKGPAGGSGGAGAGAAAAEEKKVVEEESEEEDVDFDLFG</sequence>
<dbReference type="GO" id="GO:0030295">
    <property type="term" value="F:protein kinase activator activity"/>
    <property type="evidence" value="ECO:0007669"/>
    <property type="project" value="TreeGrafter"/>
</dbReference>
<dbReference type="Pfam" id="PF00428">
    <property type="entry name" value="Ribosomal_60s"/>
    <property type="match status" value="2"/>
</dbReference>
<comment type="similarity">
    <text evidence="1">Belongs to the eukaryotic ribosomal protein P1/P2 family.</text>
</comment>
<reference evidence="5" key="1">
    <citation type="submission" date="2021-02" db="EMBL/GenBank/DDBJ databases">
        <authorList>
            <person name="Dougan E. K."/>
            <person name="Rhodes N."/>
            <person name="Thang M."/>
            <person name="Chan C."/>
        </authorList>
    </citation>
    <scope>NUCLEOTIDE SEQUENCE</scope>
</reference>
<dbReference type="PANTHER" id="PTHR45696">
    <property type="entry name" value="60S ACIDIC RIBOSOMAL PROTEIN P1"/>
    <property type="match status" value="1"/>
</dbReference>
<dbReference type="AlphaFoldDB" id="A0A813DKQ2"/>
<dbReference type="GO" id="GO:0003735">
    <property type="term" value="F:structural constituent of ribosome"/>
    <property type="evidence" value="ECO:0007669"/>
    <property type="project" value="InterPro"/>
</dbReference>
<evidence type="ECO:0000313" key="5">
    <source>
        <dbReference type="EMBL" id="CAE8589638.1"/>
    </source>
</evidence>
<dbReference type="GO" id="GO:0002181">
    <property type="term" value="P:cytoplasmic translation"/>
    <property type="evidence" value="ECO:0007669"/>
    <property type="project" value="TreeGrafter"/>
</dbReference>
<protein>
    <recommendedName>
        <fullName evidence="7">60S acidic ribosomal protein P1</fullName>
    </recommendedName>
</protein>
<feature type="region of interest" description="Disordered" evidence="4">
    <location>
        <begin position="211"/>
        <end position="255"/>
    </location>
</feature>
<keyword evidence="6" id="KW-1185">Reference proteome</keyword>
<feature type="compositionally biased region" description="Acidic residues" evidence="4">
    <location>
        <begin position="242"/>
        <end position="255"/>
    </location>
</feature>
<dbReference type="GO" id="GO:0043021">
    <property type="term" value="F:ribonucleoprotein complex binding"/>
    <property type="evidence" value="ECO:0007669"/>
    <property type="project" value="TreeGrafter"/>
</dbReference>
<evidence type="ECO:0008006" key="7">
    <source>
        <dbReference type="Google" id="ProtNLM"/>
    </source>
</evidence>
<evidence type="ECO:0000256" key="3">
    <source>
        <dbReference type="ARBA" id="ARBA00023274"/>
    </source>
</evidence>
<feature type="compositionally biased region" description="Gly residues" evidence="4">
    <location>
        <begin position="211"/>
        <end position="229"/>
    </location>
</feature>
<accession>A0A813DKQ2</accession>
<proteinExistence type="inferred from homology"/>
<dbReference type="InterPro" id="IPR027534">
    <property type="entry name" value="Ribosomal_P1/P2"/>
</dbReference>
<name>A0A813DKQ2_POLGL</name>
<evidence type="ECO:0000256" key="2">
    <source>
        <dbReference type="ARBA" id="ARBA00022980"/>
    </source>
</evidence>
<dbReference type="GO" id="GO:0022625">
    <property type="term" value="C:cytosolic large ribosomal subunit"/>
    <property type="evidence" value="ECO:0007669"/>
    <property type="project" value="TreeGrafter"/>
</dbReference>
<organism evidence="5 6">
    <name type="scientific">Polarella glacialis</name>
    <name type="common">Dinoflagellate</name>
    <dbReference type="NCBI Taxonomy" id="89957"/>
    <lineage>
        <taxon>Eukaryota</taxon>
        <taxon>Sar</taxon>
        <taxon>Alveolata</taxon>
        <taxon>Dinophyceae</taxon>
        <taxon>Suessiales</taxon>
        <taxon>Suessiaceae</taxon>
        <taxon>Polarella</taxon>
    </lineage>
</organism>
<dbReference type="HAMAP" id="MF_01478">
    <property type="entry name" value="Ribosomal_L12_arch"/>
    <property type="match status" value="1"/>
</dbReference>
<evidence type="ECO:0000313" key="6">
    <source>
        <dbReference type="Proteomes" id="UP000654075"/>
    </source>
</evidence>
<evidence type="ECO:0000256" key="1">
    <source>
        <dbReference type="ARBA" id="ARBA00005436"/>
    </source>
</evidence>
<dbReference type="InterPro" id="IPR038716">
    <property type="entry name" value="P1/P2_N_sf"/>
</dbReference>
<gene>
    <name evidence="5" type="ORF">PGLA1383_LOCUS8386</name>
</gene>
<keyword evidence="3" id="KW-0687">Ribonucleoprotein</keyword>
<dbReference type="Proteomes" id="UP000654075">
    <property type="component" value="Unassembled WGS sequence"/>
</dbReference>
<keyword evidence="2" id="KW-0689">Ribosomal protein</keyword>
<dbReference type="Gene3D" id="1.10.10.1410">
    <property type="match status" value="2"/>
</dbReference>
<dbReference type="GO" id="GO:0006414">
    <property type="term" value="P:translational elongation"/>
    <property type="evidence" value="ECO:0007669"/>
    <property type="project" value="InterPro"/>
</dbReference>
<dbReference type="PANTHER" id="PTHR45696:SF10">
    <property type="entry name" value="LARGE RIBOSOMAL SUBUNIT PROTEIN P1"/>
    <property type="match status" value="1"/>
</dbReference>
<dbReference type="OrthoDB" id="2194681at2759"/>
<dbReference type="EMBL" id="CAJNNV010003799">
    <property type="protein sequence ID" value="CAE8589638.1"/>
    <property type="molecule type" value="Genomic_DNA"/>
</dbReference>
<evidence type="ECO:0000256" key="4">
    <source>
        <dbReference type="SAM" id="MobiDB-lite"/>
    </source>
</evidence>
<dbReference type="FunFam" id="1.10.10.1410:FF:000002">
    <property type="entry name" value="60S acidic ribosomal protein P2"/>
    <property type="match status" value="2"/>
</dbReference>